<evidence type="ECO:0000256" key="1">
    <source>
        <dbReference type="SAM" id="Phobius"/>
    </source>
</evidence>
<evidence type="ECO:0000313" key="2">
    <source>
        <dbReference type="EMBL" id="KAK7872986.1"/>
    </source>
</evidence>
<sequence length="511" mass="56356">MAEVHRCWRLNVRLLRVSGLWPRGGSTVAGRALGALHWAVCVALFLSFYFSGAVIAFYSEGVHDLGQNLSVALTNTLTFVKLLPFLLWRRRVTQAIDRLGRDLYPAAEQLLSGAAAEALVRGAERRARRISLGVLCFVEFAALSAISAPLAELATHRCPPPAPSAPLNASADPDGGAACGGWQPRLPFNAWFPWDWTTAAAYPFTYILQVRPPRAWTAQLAHHVLPAGATTTHSFLVLLLRVPNWPITYFLQEPPQLTPSWFFLLDGPTGPSRTSCRSHHNSLLRGSSSWMAQLAHHVLPARATTTHSFLVLPLGRPNWPITYFLQEPPQLTRSWFFLLNGPTGPSRTSCRSHHNSLVLGSSSWTAQLAHHVLPAGATTTHSFVVLPLGWPNWPITYFLQEPPQLTPSWFFLLDGPTGPSLTSCRSHHNSLLLGSSSWTAQLTHHLLPAGATTTHSFLVLPLEWPNWPITYFLQEPPQLTRSWFFLLDGPTGPSLTSCRSHHNSLVLGSSS</sequence>
<keyword evidence="1" id="KW-1133">Transmembrane helix</keyword>
<dbReference type="EMBL" id="JAZDUA010000018">
    <property type="protein sequence ID" value="KAK7872986.1"/>
    <property type="molecule type" value="Genomic_DNA"/>
</dbReference>
<gene>
    <name evidence="2" type="ORF">R5R35_004290</name>
</gene>
<comment type="caution">
    <text evidence="2">The sequence shown here is derived from an EMBL/GenBank/DDBJ whole genome shotgun (WGS) entry which is preliminary data.</text>
</comment>
<keyword evidence="1" id="KW-0812">Transmembrane</keyword>
<feature type="transmembrane region" description="Helical" evidence="1">
    <location>
        <begin position="69"/>
        <end position="88"/>
    </location>
</feature>
<evidence type="ECO:0000313" key="3">
    <source>
        <dbReference type="Proteomes" id="UP001378592"/>
    </source>
</evidence>
<accession>A0AAN9ZEM4</accession>
<proteinExistence type="predicted"/>
<dbReference type="Proteomes" id="UP001378592">
    <property type="component" value="Unassembled WGS sequence"/>
</dbReference>
<name>A0AAN9ZEM4_9ORTH</name>
<protein>
    <submittedName>
        <fullName evidence="2">Uncharacterized protein</fullName>
    </submittedName>
</protein>
<reference evidence="2 3" key="1">
    <citation type="submission" date="2024-03" db="EMBL/GenBank/DDBJ databases">
        <title>The genome assembly and annotation of the cricket Gryllus longicercus Weissman &amp; Gray.</title>
        <authorList>
            <person name="Szrajer S."/>
            <person name="Gray D."/>
            <person name="Ylla G."/>
        </authorList>
    </citation>
    <scope>NUCLEOTIDE SEQUENCE [LARGE SCALE GENOMIC DNA]</scope>
    <source>
        <strain evidence="2">DAG 2021-001</strain>
        <tissue evidence="2">Whole body minus gut</tissue>
    </source>
</reference>
<feature type="transmembrane region" description="Helical" evidence="1">
    <location>
        <begin position="35"/>
        <end position="57"/>
    </location>
</feature>
<keyword evidence="1" id="KW-0472">Membrane</keyword>
<dbReference type="AlphaFoldDB" id="A0AAN9ZEM4"/>
<feature type="transmembrane region" description="Helical" evidence="1">
    <location>
        <begin position="130"/>
        <end position="151"/>
    </location>
</feature>
<keyword evidence="3" id="KW-1185">Reference proteome</keyword>
<organism evidence="2 3">
    <name type="scientific">Gryllus longicercus</name>
    <dbReference type="NCBI Taxonomy" id="2509291"/>
    <lineage>
        <taxon>Eukaryota</taxon>
        <taxon>Metazoa</taxon>
        <taxon>Ecdysozoa</taxon>
        <taxon>Arthropoda</taxon>
        <taxon>Hexapoda</taxon>
        <taxon>Insecta</taxon>
        <taxon>Pterygota</taxon>
        <taxon>Neoptera</taxon>
        <taxon>Polyneoptera</taxon>
        <taxon>Orthoptera</taxon>
        <taxon>Ensifera</taxon>
        <taxon>Gryllidea</taxon>
        <taxon>Grylloidea</taxon>
        <taxon>Gryllidae</taxon>
        <taxon>Gryllinae</taxon>
        <taxon>Gryllus</taxon>
    </lineage>
</organism>